<reference evidence="8" key="1">
    <citation type="submission" date="2020-06" db="EMBL/GenBank/DDBJ databases">
        <title>Draft genome of Bugula neritina, a colonial animal packing powerful symbionts and potential medicines.</title>
        <authorList>
            <person name="Rayko M."/>
        </authorList>
    </citation>
    <scope>NUCLEOTIDE SEQUENCE [LARGE SCALE GENOMIC DNA]</scope>
    <source>
        <strain evidence="8">Kwan_BN1</strain>
    </source>
</reference>
<dbReference type="SUPFAM" id="SSF46689">
    <property type="entry name" value="Homeodomain-like"/>
    <property type="match status" value="2"/>
</dbReference>
<feature type="region of interest" description="Disordered" evidence="5">
    <location>
        <begin position="877"/>
        <end position="969"/>
    </location>
</feature>
<dbReference type="CDD" id="cd00167">
    <property type="entry name" value="SANT"/>
    <property type="match status" value="2"/>
</dbReference>
<sequence>MKAKCLRDLHLRLRKLRQGNTDRNTPEQKEILYTIDNVKSHFELSDVSVEDVISHADWLIIANTHLEGAFSTESCMNMYRNICNPVINRSLWSASEDVKLKELIQKHGHQSWSQVADELGTDRTPFICLQRYQQALNDYETAPWTQEREKTLCEYLDNYIGREDVISWDKVAWKVGEMTPNECKSRWESMEMCRRRPWTQKEDQALVSAVTLYGDRVDSGRRWLYIAADVKTRNSSACRDRWHTSLHPEKKFMRWSLEEDKILYDYLAEYDNEAAENTDVHCKRKYDISKLREEHFPQRFGNSITQRLKLLKKRKDQGVITDKYFEEGQHKMNNMRQMEQKNPNAAKKVVDDSETRKGTRERKRNRIYNFDYTQPIVWRESARKNKTGSIVTNSRVSSRSCSNSIEMTCVTQSLTESFLHQLLLGYPVFDAVSLPVMSTLRKNIRLLLDKPDVTLTKNSVLDILEAKRILLRQHMKERDSTLRAITLKVIDAAADKVQSPTQVPTPHRGRSDVETNIIDILSGHKPNQLSTEAHHCYSNLIKRSTLKNTELDDFRTCYEHNKDLTLNKELPYLLPPNQISLSAFYSFQKSRAKLRHYKNLGNSDESFKAEQFISKLKLTKEYKELSEKVKSLFFWPAVLSQANPRAVIYQAMNYGAANHTKSSSSAVQTEVSRQPLPPSGNPVCHMGGSFRKKFLPKDVTSIIVNELQKKAMGQPTETSQSKLSHREQQRSQEEYEVVKVYLSARDSPVGQGQSVLDNGLTKTSTAGLSTTSSIKTFTSSSSSIVYCTQSRDSTTGGVSTHTEFPQSSQYEVHTHIAKSLEHEFSTNSSAKLQRLAPASNAIFGKQKSPNKLTSCLERTKSTSSSVETVLKSAMCKSNSVPHSNMNITNSSSSMMRVTQKRKLSETEGVSGEKRVKGDVSSMKLSPRTPKNISSKQINETLAVGGMRESDSEENLDDSDKDEDYSPKNG</sequence>
<feature type="region of interest" description="Disordered" evidence="5">
    <location>
        <begin position="663"/>
        <end position="682"/>
    </location>
</feature>
<keyword evidence="9" id="KW-1185">Reference proteome</keyword>
<evidence type="ECO:0000313" key="9">
    <source>
        <dbReference type="Proteomes" id="UP000593567"/>
    </source>
</evidence>
<feature type="compositionally biased region" description="Polar residues" evidence="5">
    <location>
        <begin position="663"/>
        <end position="672"/>
    </location>
</feature>
<dbReference type="GO" id="GO:0019185">
    <property type="term" value="C:snRNA-activating protein complex"/>
    <property type="evidence" value="ECO:0007669"/>
    <property type="project" value="TreeGrafter"/>
</dbReference>
<dbReference type="PANTHER" id="PTHR46621:SF1">
    <property type="entry name" value="SNRNA-ACTIVATING PROTEIN COMPLEX SUBUNIT 4"/>
    <property type="match status" value="1"/>
</dbReference>
<dbReference type="GO" id="GO:0042796">
    <property type="term" value="P:snRNA transcription by RNA polymerase III"/>
    <property type="evidence" value="ECO:0007669"/>
    <property type="project" value="TreeGrafter"/>
</dbReference>
<dbReference type="Pfam" id="PF13921">
    <property type="entry name" value="Myb_DNA-bind_6"/>
    <property type="match status" value="2"/>
</dbReference>
<dbReference type="SMART" id="SM00717">
    <property type="entry name" value="SANT"/>
    <property type="match status" value="4"/>
</dbReference>
<comment type="caution">
    <text evidence="8">The sequence shown here is derived from an EMBL/GenBank/DDBJ whole genome shotgun (WGS) entry which is preliminary data.</text>
</comment>
<dbReference type="GO" id="GO:0042795">
    <property type="term" value="P:snRNA transcription by RNA polymerase II"/>
    <property type="evidence" value="ECO:0007669"/>
    <property type="project" value="TreeGrafter"/>
</dbReference>
<evidence type="ECO:0000313" key="8">
    <source>
        <dbReference type="EMBL" id="KAF6030734.1"/>
    </source>
</evidence>
<dbReference type="OrthoDB" id="2143914at2759"/>
<feature type="compositionally biased region" description="Acidic residues" evidence="5">
    <location>
        <begin position="950"/>
        <end position="962"/>
    </location>
</feature>
<feature type="domain" description="Myb-like" evidence="6">
    <location>
        <begin position="143"/>
        <end position="191"/>
    </location>
</feature>
<feature type="compositionally biased region" description="Low complexity" evidence="5">
    <location>
        <begin position="883"/>
        <end position="895"/>
    </location>
</feature>
<dbReference type="InterPro" id="IPR001005">
    <property type="entry name" value="SANT/Myb"/>
</dbReference>
<dbReference type="GO" id="GO:0001006">
    <property type="term" value="F:RNA polymerase III type 3 promoter sequence-specific DNA binding"/>
    <property type="evidence" value="ECO:0007669"/>
    <property type="project" value="TreeGrafter"/>
</dbReference>
<feature type="domain" description="HTH myb-type" evidence="7">
    <location>
        <begin position="84"/>
        <end position="140"/>
    </location>
</feature>
<organism evidence="8 9">
    <name type="scientific">Bugula neritina</name>
    <name type="common">Brown bryozoan</name>
    <name type="synonym">Sertularia neritina</name>
    <dbReference type="NCBI Taxonomy" id="10212"/>
    <lineage>
        <taxon>Eukaryota</taxon>
        <taxon>Metazoa</taxon>
        <taxon>Spiralia</taxon>
        <taxon>Lophotrochozoa</taxon>
        <taxon>Bryozoa</taxon>
        <taxon>Gymnolaemata</taxon>
        <taxon>Cheilostomatida</taxon>
        <taxon>Flustrina</taxon>
        <taxon>Buguloidea</taxon>
        <taxon>Bugulidae</taxon>
        <taxon>Bugula</taxon>
    </lineage>
</organism>
<accession>A0A7J7JYD6</accession>
<dbReference type="PROSITE" id="PS50090">
    <property type="entry name" value="MYB_LIKE"/>
    <property type="match status" value="3"/>
</dbReference>
<proteinExistence type="predicted"/>
<dbReference type="InterPro" id="IPR009057">
    <property type="entry name" value="Homeodomain-like_sf"/>
</dbReference>
<evidence type="ECO:0000259" key="7">
    <source>
        <dbReference type="PROSITE" id="PS51294"/>
    </source>
</evidence>
<keyword evidence="1" id="KW-0805">Transcription regulation</keyword>
<feature type="domain" description="Myb-like" evidence="6">
    <location>
        <begin position="84"/>
        <end position="136"/>
    </location>
</feature>
<dbReference type="GO" id="GO:0000978">
    <property type="term" value="F:RNA polymerase II cis-regulatory region sequence-specific DNA binding"/>
    <property type="evidence" value="ECO:0007669"/>
    <property type="project" value="TreeGrafter"/>
</dbReference>
<dbReference type="Gene3D" id="1.10.10.60">
    <property type="entry name" value="Homeodomain-like"/>
    <property type="match status" value="3"/>
</dbReference>
<dbReference type="AlphaFoldDB" id="A0A7J7JYD6"/>
<gene>
    <name evidence="8" type="ORF">EB796_010955</name>
</gene>
<keyword evidence="4" id="KW-0539">Nucleus</keyword>
<evidence type="ECO:0000256" key="1">
    <source>
        <dbReference type="ARBA" id="ARBA00023015"/>
    </source>
</evidence>
<feature type="domain" description="Myb-like" evidence="6">
    <location>
        <begin position="194"/>
        <end position="246"/>
    </location>
</feature>
<feature type="compositionally biased region" description="Basic and acidic residues" evidence="5">
    <location>
        <begin position="348"/>
        <end position="358"/>
    </location>
</feature>
<feature type="region of interest" description="Disordered" evidence="5">
    <location>
        <begin position="710"/>
        <end position="731"/>
    </location>
</feature>
<evidence type="ECO:0000259" key="6">
    <source>
        <dbReference type="PROSITE" id="PS50090"/>
    </source>
</evidence>
<feature type="region of interest" description="Disordered" evidence="5">
    <location>
        <begin position="340"/>
        <end position="362"/>
    </location>
</feature>
<evidence type="ECO:0000256" key="4">
    <source>
        <dbReference type="ARBA" id="ARBA00023242"/>
    </source>
</evidence>
<dbReference type="PANTHER" id="PTHR46621">
    <property type="entry name" value="SNRNA-ACTIVATING PROTEIN COMPLEX SUBUNIT 4"/>
    <property type="match status" value="1"/>
</dbReference>
<protein>
    <submittedName>
        <fullName evidence="8">SNAPC4</fullName>
    </submittedName>
</protein>
<dbReference type="InterPro" id="IPR051575">
    <property type="entry name" value="Myb-like_DNA-bd"/>
</dbReference>
<evidence type="ECO:0000256" key="5">
    <source>
        <dbReference type="SAM" id="MobiDB-lite"/>
    </source>
</evidence>
<dbReference type="PROSITE" id="PS51294">
    <property type="entry name" value="HTH_MYB"/>
    <property type="match status" value="2"/>
</dbReference>
<feature type="domain" description="HTH myb-type" evidence="7">
    <location>
        <begin position="190"/>
        <end position="250"/>
    </location>
</feature>
<dbReference type="EMBL" id="VXIV02001677">
    <property type="protein sequence ID" value="KAF6030734.1"/>
    <property type="molecule type" value="Genomic_DNA"/>
</dbReference>
<dbReference type="Proteomes" id="UP000593567">
    <property type="component" value="Unassembled WGS sequence"/>
</dbReference>
<keyword evidence="2" id="KW-0238">DNA-binding</keyword>
<name>A0A7J7JYD6_BUGNE</name>
<feature type="compositionally biased region" description="Polar residues" evidence="5">
    <location>
        <begin position="928"/>
        <end position="939"/>
    </location>
</feature>
<evidence type="ECO:0000256" key="3">
    <source>
        <dbReference type="ARBA" id="ARBA00023163"/>
    </source>
</evidence>
<evidence type="ECO:0000256" key="2">
    <source>
        <dbReference type="ARBA" id="ARBA00023125"/>
    </source>
</evidence>
<keyword evidence="3" id="KW-0804">Transcription</keyword>
<feature type="compositionally biased region" description="Basic and acidic residues" evidence="5">
    <location>
        <begin position="902"/>
        <end position="917"/>
    </location>
</feature>
<dbReference type="InterPro" id="IPR017930">
    <property type="entry name" value="Myb_dom"/>
</dbReference>